<sequence>MSLPAAASQDHADLPAPWHSSSAIRAARDLLGSRLPLIQAPLAGVQRSALALAVCRAGGVGSLPAALLPPEALQQELQLLSSGTDQPYNVNFFAHIPPLPDPAREARWRDRLAPYFTEYGVDPSTITAGVGRQPFNHEVADLVEVFKPPIVSFHFGLPAPDLLARVKSWGSRVLSSATTVEEAVWLQAHGADGVIAQGWEAGGHRGHFLSADLTRQAGLMALLPQVVKAVSIPVIATGGITDAASVRAALALGAGAVQVGTAFMLSNEAITPAPHRQALRQPDLHHTAVTNLMTGRPARGIVNRLMREVGPINELAPAFPLAGNALAPLRAKAEAQGSGDFSPLWAGQNFSGLKELPAADLVAALAEGFGDGIAEQGNAAV</sequence>
<dbReference type="GO" id="GO:0051213">
    <property type="term" value="F:dioxygenase activity"/>
    <property type="evidence" value="ECO:0007669"/>
    <property type="project" value="UniProtKB-KW"/>
</dbReference>
<dbReference type="STRING" id="76731.RD2015_771"/>
<keyword evidence="12" id="KW-0223">Dioxygenase</keyword>
<keyword evidence="13" id="KW-1185">Reference proteome</keyword>
<accession>A0A0U3MQR2</accession>
<dbReference type="PATRIC" id="fig|76731.3.peg.783"/>
<evidence type="ECO:0000256" key="6">
    <source>
        <dbReference type="ARBA" id="ARBA00022741"/>
    </source>
</evidence>
<keyword evidence="3" id="KW-0216">Detoxification</keyword>
<keyword evidence="8" id="KW-0503">Monooxygenase</keyword>
<comment type="cofactor">
    <cofactor evidence="1">
        <name>FMN</name>
        <dbReference type="ChEBI" id="CHEBI:58210"/>
    </cofactor>
</comment>
<dbReference type="GO" id="GO:0009636">
    <property type="term" value="P:response to toxic substance"/>
    <property type="evidence" value="ECO:0007669"/>
    <property type="project" value="UniProtKB-KW"/>
</dbReference>
<evidence type="ECO:0000256" key="11">
    <source>
        <dbReference type="ARBA" id="ARBA00067136"/>
    </source>
</evidence>
<dbReference type="KEGG" id="rdp:RD2015_771"/>
<dbReference type="GO" id="GO:0000166">
    <property type="term" value="F:nucleotide binding"/>
    <property type="evidence" value="ECO:0007669"/>
    <property type="project" value="UniProtKB-KW"/>
</dbReference>
<evidence type="ECO:0000256" key="2">
    <source>
        <dbReference type="ARBA" id="ARBA00009881"/>
    </source>
</evidence>
<evidence type="ECO:0000313" key="12">
    <source>
        <dbReference type="EMBL" id="ALV05267.1"/>
    </source>
</evidence>
<evidence type="ECO:0000256" key="8">
    <source>
        <dbReference type="ARBA" id="ARBA00023033"/>
    </source>
</evidence>
<keyword evidence="7" id="KW-0560">Oxidoreductase</keyword>
<comment type="similarity">
    <text evidence="2">Belongs to the nitronate monooxygenase family. NMO class I subfamily.</text>
</comment>
<dbReference type="GO" id="GO:0018580">
    <property type="term" value="F:nitronate monooxygenase activity"/>
    <property type="evidence" value="ECO:0007669"/>
    <property type="project" value="InterPro"/>
</dbReference>
<dbReference type="Proteomes" id="UP000060699">
    <property type="component" value="Chromosome"/>
</dbReference>
<dbReference type="PANTHER" id="PTHR42747:SF3">
    <property type="entry name" value="NITRONATE MONOOXYGENASE-RELATED"/>
    <property type="match status" value="1"/>
</dbReference>
<dbReference type="Gene3D" id="3.20.20.70">
    <property type="entry name" value="Aldolase class I"/>
    <property type="match status" value="1"/>
</dbReference>
<dbReference type="FunFam" id="3.20.20.70:FF:000154">
    <property type="entry name" value="Probable nitronate monooxygenase"/>
    <property type="match status" value="1"/>
</dbReference>
<dbReference type="AlphaFoldDB" id="A0A0U3MQR2"/>
<evidence type="ECO:0000256" key="4">
    <source>
        <dbReference type="ARBA" id="ARBA00022630"/>
    </source>
</evidence>
<evidence type="ECO:0000256" key="9">
    <source>
        <dbReference type="ARBA" id="ARBA00031155"/>
    </source>
</evidence>
<dbReference type="Pfam" id="PF03060">
    <property type="entry name" value="NMO"/>
    <property type="match status" value="1"/>
</dbReference>
<name>A0A0U3MQR2_9BURK</name>
<evidence type="ECO:0000256" key="1">
    <source>
        <dbReference type="ARBA" id="ARBA00001917"/>
    </source>
</evidence>
<dbReference type="EMBL" id="CP013729">
    <property type="protein sequence ID" value="ALV05267.1"/>
    <property type="molecule type" value="Genomic_DNA"/>
</dbReference>
<evidence type="ECO:0000256" key="7">
    <source>
        <dbReference type="ARBA" id="ARBA00023002"/>
    </source>
</evidence>
<keyword evidence="6" id="KW-0547">Nucleotide-binding</keyword>
<comment type="catalytic activity">
    <reaction evidence="10">
        <text>3 propionate 3-nitronate + 3 O2 + H2O = 3 3-oxopropanoate + 2 nitrate + nitrite + H2O2 + 3 H(+)</text>
        <dbReference type="Rhea" id="RHEA:57332"/>
        <dbReference type="ChEBI" id="CHEBI:15377"/>
        <dbReference type="ChEBI" id="CHEBI:15378"/>
        <dbReference type="ChEBI" id="CHEBI:15379"/>
        <dbReference type="ChEBI" id="CHEBI:16240"/>
        <dbReference type="ChEBI" id="CHEBI:16301"/>
        <dbReference type="ChEBI" id="CHEBI:17632"/>
        <dbReference type="ChEBI" id="CHEBI:33190"/>
        <dbReference type="ChEBI" id="CHEBI:136067"/>
    </reaction>
</comment>
<proteinExistence type="inferred from homology"/>
<keyword evidence="4" id="KW-0285">Flavoprotein</keyword>
<dbReference type="SUPFAM" id="SSF51412">
    <property type="entry name" value="Inosine monophosphate dehydrogenase (IMPDH)"/>
    <property type="match status" value="1"/>
</dbReference>
<gene>
    <name evidence="12" type="ORF">RD2015_771</name>
</gene>
<evidence type="ECO:0000313" key="13">
    <source>
        <dbReference type="Proteomes" id="UP000060699"/>
    </source>
</evidence>
<protein>
    <recommendedName>
        <fullName evidence="11">Nitronate monooxygenase</fullName>
    </recommendedName>
    <alternativeName>
        <fullName evidence="9">Propionate 3-nitronate monooxygenase</fullName>
    </alternativeName>
</protein>
<reference evidence="12 13" key="1">
    <citation type="submission" date="2015-12" db="EMBL/GenBank/DDBJ databases">
        <title>Complete genome of Roseateles depolymerans KCTC 42856.</title>
        <authorList>
            <person name="Kim K.M."/>
        </authorList>
    </citation>
    <scope>NUCLEOTIDE SEQUENCE [LARGE SCALE GENOMIC DNA]</scope>
    <source>
        <strain evidence="12 13">KCTC 42856</strain>
    </source>
</reference>
<evidence type="ECO:0000256" key="10">
    <source>
        <dbReference type="ARBA" id="ARBA00049401"/>
    </source>
</evidence>
<evidence type="ECO:0000256" key="5">
    <source>
        <dbReference type="ARBA" id="ARBA00022643"/>
    </source>
</evidence>
<dbReference type="InterPro" id="IPR004136">
    <property type="entry name" value="NMO"/>
</dbReference>
<keyword evidence="5" id="KW-0288">FMN</keyword>
<dbReference type="CDD" id="cd04730">
    <property type="entry name" value="NPD_like"/>
    <property type="match status" value="1"/>
</dbReference>
<dbReference type="InterPro" id="IPR013785">
    <property type="entry name" value="Aldolase_TIM"/>
</dbReference>
<evidence type="ECO:0000256" key="3">
    <source>
        <dbReference type="ARBA" id="ARBA00022575"/>
    </source>
</evidence>
<organism evidence="12 13">
    <name type="scientific">Roseateles depolymerans</name>
    <dbReference type="NCBI Taxonomy" id="76731"/>
    <lineage>
        <taxon>Bacteria</taxon>
        <taxon>Pseudomonadati</taxon>
        <taxon>Pseudomonadota</taxon>
        <taxon>Betaproteobacteria</taxon>
        <taxon>Burkholderiales</taxon>
        <taxon>Sphaerotilaceae</taxon>
        <taxon>Roseateles</taxon>
    </lineage>
</organism>
<dbReference type="OrthoDB" id="9778912at2"/>
<dbReference type="PANTHER" id="PTHR42747">
    <property type="entry name" value="NITRONATE MONOOXYGENASE-RELATED"/>
    <property type="match status" value="1"/>
</dbReference>